<feature type="region of interest" description="Disordered" evidence="1">
    <location>
        <begin position="1"/>
        <end position="30"/>
    </location>
</feature>
<protein>
    <submittedName>
        <fullName evidence="2">Uncharacterized protein</fullName>
    </submittedName>
</protein>
<proteinExistence type="predicted"/>
<dbReference type="AlphaFoldDB" id="K7YR69"/>
<dbReference type="EMBL" id="CP002930">
    <property type="protein sequence ID" value="AFY02366.1"/>
    <property type="molecule type" value="Genomic_DNA"/>
</dbReference>
<feature type="compositionally biased region" description="Basic and acidic residues" evidence="1">
    <location>
        <begin position="1"/>
        <end position="13"/>
    </location>
</feature>
<sequence>MTAQKESRNKERAAPFASEVPFVKNDIATT</sequence>
<dbReference type="HOGENOM" id="CLU_3402276_0_0_7"/>
<evidence type="ECO:0000313" key="2">
    <source>
        <dbReference type="EMBL" id="AFY02366.1"/>
    </source>
</evidence>
<organism evidence="2 3">
    <name type="scientific">Bdellovibrio bacteriovorus str. Tiberius</name>
    <dbReference type="NCBI Taxonomy" id="1069642"/>
    <lineage>
        <taxon>Bacteria</taxon>
        <taxon>Pseudomonadati</taxon>
        <taxon>Bdellovibrionota</taxon>
        <taxon>Bdellovibrionia</taxon>
        <taxon>Bdellovibrionales</taxon>
        <taxon>Pseudobdellovibrionaceae</taxon>
        <taxon>Bdellovibrio</taxon>
    </lineage>
</organism>
<accession>K7YR69</accession>
<gene>
    <name evidence="2" type="ORF">Bdt_2684</name>
</gene>
<evidence type="ECO:0000313" key="3">
    <source>
        <dbReference type="Proteomes" id="UP000010074"/>
    </source>
</evidence>
<dbReference type="Proteomes" id="UP000010074">
    <property type="component" value="Chromosome"/>
</dbReference>
<evidence type="ECO:0000256" key="1">
    <source>
        <dbReference type="SAM" id="MobiDB-lite"/>
    </source>
</evidence>
<name>K7YR69_BDEBC</name>
<reference evidence="2 3" key="1">
    <citation type="journal article" date="2012" name="BMC Genomics">
        <title>Genome analysis of a simultaneously predatory and prey-independent, novel Bdellovibrio bacteriovorus from the River Tiber, supports in silico predictions of both ancient and recent lateral gene transfer from diverse bacteria.</title>
        <authorList>
            <person name="Hobley L."/>
            <person name="Lerner T.R."/>
            <person name="Williams L.E."/>
            <person name="Lambert C."/>
            <person name="Till R."/>
            <person name="Milner D.S."/>
            <person name="Basford S.M."/>
            <person name="Capeness M.J."/>
            <person name="Fenton A.K."/>
            <person name="Atterbury R.J."/>
            <person name="Harris M.A."/>
            <person name="Sockett R.E."/>
        </authorList>
    </citation>
    <scope>NUCLEOTIDE SEQUENCE [LARGE SCALE GENOMIC DNA]</scope>
    <source>
        <strain evidence="2 3">Tiberius</strain>
    </source>
</reference>
<dbReference type="KEGG" id="bbat:Bdt_2684"/>